<dbReference type="InterPro" id="IPR045851">
    <property type="entry name" value="AMP-bd_C_sf"/>
</dbReference>
<evidence type="ECO:0000259" key="4">
    <source>
        <dbReference type="PROSITE" id="PS50075"/>
    </source>
</evidence>
<dbReference type="GO" id="GO:0008610">
    <property type="term" value="P:lipid biosynthetic process"/>
    <property type="evidence" value="ECO:0007669"/>
    <property type="project" value="UniProtKB-ARBA"/>
</dbReference>
<protein>
    <recommendedName>
        <fullName evidence="4">Carrier domain-containing protein</fullName>
    </recommendedName>
</protein>
<dbReference type="InterPro" id="IPR010071">
    <property type="entry name" value="AA_adenyl_dom"/>
</dbReference>
<dbReference type="Proteomes" id="UP000680866">
    <property type="component" value="Chromosome"/>
</dbReference>
<dbReference type="SUPFAM" id="SSF52777">
    <property type="entry name" value="CoA-dependent acyltransferases"/>
    <property type="match status" value="2"/>
</dbReference>
<dbReference type="GO" id="GO:0003824">
    <property type="term" value="F:catalytic activity"/>
    <property type="evidence" value="ECO:0007669"/>
    <property type="project" value="InterPro"/>
</dbReference>
<dbReference type="GO" id="GO:0043041">
    <property type="term" value="P:amino acid activation for nonribosomal peptide biosynthetic process"/>
    <property type="evidence" value="ECO:0007669"/>
    <property type="project" value="TreeGrafter"/>
</dbReference>
<dbReference type="PROSITE" id="PS00455">
    <property type="entry name" value="AMP_BINDING"/>
    <property type="match status" value="1"/>
</dbReference>
<dbReference type="AlphaFoldDB" id="A0A810N5Z8"/>
<dbReference type="InterPro" id="IPR001242">
    <property type="entry name" value="Condensation_dom"/>
</dbReference>
<evidence type="ECO:0000256" key="2">
    <source>
        <dbReference type="ARBA" id="ARBA00022450"/>
    </source>
</evidence>
<dbReference type="FunFam" id="3.30.300.30:FF:000010">
    <property type="entry name" value="Enterobactin synthetase component F"/>
    <property type="match status" value="1"/>
</dbReference>
<dbReference type="InterPro" id="IPR009081">
    <property type="entry name" value="PP-bd_ACP"/>
</dbReference>
<dbReference type="SUPFAM" id="SSF56801">
    <property type="entry name" value="Acetyl-CoA synthetase-like"/>
    <property type="match status" value="1"/>
</dbReference>
<dbReference type="FunFam" id="1.10.1200.10:FF:000016">
    <property type="entry name" value="Non-ribosomal peptide synthase"/>
    <property type="match status" value="1"/>
</dbReference>
<dbReference type="Gene3D" id="3.30.559.10">
    <property type="entry name" value="Chloramphenicol acetyltransferase-like domain"/>
    <property type="match status" value="1"/>
</dbReference>
<dbReference type="GO" id="GO:0044550">
    <property type="term" value="P:secondary metabolite biosynthetic process"/>
    <property type="evidence" value="ECO:0007669"/>
    <property type="project" value="TreeGrafter"/>
</dbReference>
<reference evidence="5" key="1">
    <citation type="submission" date="2020-08" db="EMBL/GenBank/DDBJ databases">
        <title>Whole genome shotgun sequence of Polymorphospora rubra NBRC 101157.</title>
        <authorList>
            <person name="Komaki H."/>
            <person name="Tamura T."/>
        </authorList>
    </citation>
    <scope>NUCLEOTIDE SEQUENCE</scope>
    <source>
        <strain evidence="5">NBRC 101157</strain>
    </source>
</reference>
<evidence type="ECO:0000313" key="5">
    <source>
        <dbReference type="EMBL" id="BCJ67083.1"/>
    </source>
</evidence>
<dbReference type="InterPro" id="IPR029058">
    <property type="entry name" value="AB_hydrolase_fold"/>
</dbReference>
<dbReference type="InterPro" id="IPR036736">
    <property type="entry name" value="ACP-like_sf"/>
</dbReference>
<dbReference type="GO" id="GO:0005829">
    <property type="term" value="C:cytosol"/>
    <property type="evidence" value="ECO:0007669"/>
    <property type="project" value="TreeGrafter"/>
</dbReference>
<accession>A0A810N5Z8</accession>
<dbReference type="InterPro" id="IPR020806">
    <property type="entry name" value="PKS_PP-bd"/>
</dbReference>
<evidence type="ECO:0000313" key="6">
    <source>
        <dbReference type="Proteomes" id="UP000680866"/>
    </source>
</evidence>
<dbReference type="SMART" id="SM00823">
    <property type="entry name" value="PKS_PP"/>
    <property type="match status" value="1"/>
</dbReference>
<dbReference type="SUPFAM" id="SSF47336">
    <property type="entry name" value="ACP-like"/>
    <property type="match status" value="1"/>
</dbReference>
<dbReference type="FunFam" id="3.30.559.10:FF:000012">
    <property type="entry name" value="Non-ribosomal peptide synthetase"/>
    <property type="match status" value="1"/>
</dbReference>
<dbReference type="KEGG" id="pry:Prubr_41040"/>
<dbReference type="Gene3D" id="3.30.300.30">
    <property type="match status" value="1"/>
</dbReference>
<comment type="cofactor">
    <cofactor evidence="1">
        <name>pantetheine 4'-phosphate</name>
        <dbReference type="ChEBI" id="CHEBI:47942"/>
    </cofactor>
</comment>
<dbReference type="FunFam" id="2.30.38.10:FF:000001">
    <property type="entry name" value="Non-ribosomal peptide synthetase PvdI"/>
    <property type="match status" value="1"/>
</dbReference>
<name>A0A810N5Z8_9ACTN</name>
<proteinExistence type="predicted"/>
<dbReference type="InterPro" id="IPR006162">
    <property type="entry name" value="Ppantetheine_attach_site"/>
</dbReference>
<dbReference type="Gene3D" id="3.40.50.980">
    <property type="match status" value="2"/>
</dbReference>
<dbReference type="InterPro" id="IPR020845">
    <property type="entry name" value="AMP-binding_CS"/>
</dbReference>
<dbReference type="PROSITE" id="PS00012">
    <property type="entry name" value="PHOSPHOPANTETHEINE"/>
    <property type="match status" value="1"/>
</dbReference>
<dbReference type="CDD" id="cd19531">
    <property type="entry name" value="LCL_NRPS-like"/>
    <property type="match status" value="1"/>
</dbReference>
<dbReference type="Pfam" id="PF00668">
    <property type="entry name" value="Condensation"/>
    <property type="match status" value="1"/>
</dbReference>
<dbReference type="PANTHER" id="PTHR45527">
    <property type="entry name" value="NONRIBOSOMAL PEPTIDE SYNTHETASE"/>
    <property type="match status" value="1"/>
</dbReference>
<dbReference type="FunFam" id="3.40.50.980:FF:000001">
    <property type="entry name" value="Non-ribosomal peptide synthetase"/>
    <property type="match status" value="1"/>
</dbReference>
<dbReference type="InterPro" id="IPR025110">
    <property type="entry name" value="AMP-bd_C"/>
</dbReference>
<dbReference type="PROSITE" id="PS50075">
    <property type="entry name" value="CARRIER"/>
    <property type="match status" value="1"/>
</dbReference>
<keyword evidence="3" id="KW-0597">Phosphoprotein</keyword>
<keyword evidence="6" id="KW-1185">Reference proteome</keyword>
<dbReference type="NCBIfam" id="TIGR01733">
    <property type="entry name" value="AA-adenyl-dom"/>
    <property type="match status" value="1"/>
</dbReference>
<dbReference type="Gene3D" id="3.30.559.30">
    <property type="entry name" value="Nonribosomal peptide synthetase, condensation domain"/>
    <property type="match status" value="1"/>
</dbReference>
<dbReference type="EMBL" id="AP023359">
    <property type="protein sequence ID" value="BCJ67083.1"/>
    <property type="molecule type" value="Genomic_DNA"/>
</dbReference>
<organism evidence="5 6">
    <name type="scientific">Polymorphospora rubra</name>
    <dbReference type="NCBI Taxonomy" id="338584"/>
    <lineage>
        <taxon>Bacteria</taxon>
        <taxon>Bacillati</taxon>
        <taxon>Actinomycetota</taxon>
        <taxon>Actinomycetes</taxon>
        <taxon>Micromonosporales</taxon>
        <taxon>Micromonosporaceae</taxon>
        <taxon>Polymorphospora</taxon>
    </lineage>
</organism>
<dbReference type="GO" id="GO:0031177">
    <property type="term" value="F:phosphopantetheine binding"/>
    <property type="evidence" value="ECO:0007669"/>
    <property type="project" value="InterPro"/>
</dbReference>
<feature type="domain" description="Carrier" evidence="4">
    <location>
        <begin position="993"/>
        <end position="1068"/>
    </location>
</feature>
<dbReference type="Gene3D" id="3.40.50.1820">
    <property type="entry name" value="alpha/beta hydrolase"/>
    <property type="match status" value="1"/>
</dbReference>
<dbReference type="RefSeq" id="WP_212816469.1">
    <property type="nucleotide sequence ID" value="NZ_AP023359.1"/>
</dbReference>
<evidence type="ECO:0000256" key="1">
    <source>
        <dbReference type="ARBA" id="ARBA00001957"/>
    </source>
</evidence>
<dbReference type="InterPro" id="IPR023213">
    <property type="entry name" value="CAT-like_dom_sf"/>
</dbReference>
<dbReference type="GO" id="GO:0072330">
    <property type="term" value="P:monocarboxylic acid biosynthetic process"/>
    <property type="evidence" value="ECO:0007669"/>
    <property type="project" value="UniProtKB-ARBA"/>
</dbReference>
<sequence length="1100" mass="117109">MTADVPAQGGKRALLARMLTERAKAPRSYPVSFGQQRLWFLDRFQPGDPVYNIPVAFKVAGPLDPGALRAALNVVVGRHGALRTTFAEAGGEPVQVVRPAVEFDLPVVDLAGHPAADRAAEAVRLAWADAAAPFDLAAGPLFRAKLIRVGEEEHYLALNLHHIICDAWSLGVLFRELSTAYAAILAGEKPKLPELPTQYADFAVWQRDRLAGDTLREQLDYWVDHLRGAPALLSLPTDRPRPAVRSYRGALHYFTLPNALKQRLETFNQATGVTMFMTLLAAFQAVLSRHSGQDDIVVGTPVAGRNHPDLEGLVGFFVNTVALRVSTAGSPSLRELAGRVREVTLGGLGHADVPFEKLVEELQPERSLGHSPVFQAQMILQNAPNDELVFGSASANSLEVDSGSAKFDISLVGETMPSGALRLAFEYDTDLFDAETVARLGRHLTALLDAGVAEPDRPLNRIPLLTGVERWRAVVEWNDTERGLPPVDSILDLLDDEPAPPGTPPALTGPDGAVDPAGLARRSDLIAHRLVAAGVEPGTPVGLCLDRGVDMVAAVLGVWKAGAGYLPLDPSLPADRLRYMLSDSGARVVVTQNAVANRLDGALDDVPTVLRLDDGAGTDVPAGPPGVAVHPEGLAYLIYTSGSTGRPKGVAVPHRAVVNLVASFHDDLDLGPEDVFAAVTTLSFDISVLELLVPLVRGTPLLVVGTEEVGDGPALRRRLVDAGVTAMQATPATWRLLLATGGVPDGLRLRLCGGEALPPDLATALTTDGATLWNCYGPTETTVWSAATPVAPDAAIDLGAPIANTRLYVLDEALQPVPVGVVGEVHIGGAGVVRGYHGRAGLTAERFRPDPFAEQPGARLYATGDLARQRSDGRLEFLGRIDHQVKVRGFRIELGEIEAALRGHELVADAVVGTWAGEGGDARLVAYAVPAPGADPEALWTAVRPTLAGRLPEYMIPATLMPLTALPLNANGKVDRNALPEPRWGDPEAERVPPRDPVERVLAEIWQEVLRVDGVGAFDDFFRLGGHSLLGAQALSRIGATFEMEVPIRVLFEAPTVATMAGALRDREPAAGHVDTIAALRQEVAGLSTEELRALLGEQS</sequence>
<dbReference type="InterPro" id="IPR000873">
    <property type="entry name" value="AMP-dep_synth/lig_dom"/>
</dbReference>
<dbReference type="PANTHER" id="PTHR45527:SF1">
    <property type="entry name" value="FATTY ACID SYNTHASE"/>
    <property type="match status" value="1"/>
</dbReference>
<dbReference type="Gene3D" id="2.30.38.10">
    <property type="entry name" value="Luciferase, Domain 3"/>
    <property type="match status" value="1"/>
</dbReference>
<dbReference type="Pfam" id="PF13193">
    <property type="entry name" value="AMP-binding_C"/>
    <property type="match status" value="1"/>
</dbReference>
<dbReference type="Pfam" id="PF00550">
    <property type="entry name" value="PP-binding"/>
    <property type="match status" value="1"/>
</dbReference>
<dbReference type="Pfam" id="PF00501">
    <property type="entry name" value="AMP-binding"/>
    <property type="match status" value="1"/>
</dbReference>
<evidence type="ECO:0000256" key="3">
    <source>
        <dbReference type="ARBA" id="ARBA00022553"/>
    </source>
</evidence>
<keyword evidence="2" id="KW-0596">Phosphopantetheine</keyword>
<gene>
    <name evidence="5" type="ORF">Prubr_41040</name>
</gene>